<feature type="transmembrane region" description="Helical" evidence="1">
    <location>
        <begin position="160"/>
        <end position="179"/>
    </location>
</feature>
<feature type="transmembrane region" description="Helical" evidence="1">
    <location>
        <begin position="200"/>
        <end position="221"/>
    </location>
</feature>
<dbReference type="Proteomes" id="UP000249688">
    <property type="component" value="Unassembled WGS sequence"/>
</dbReference>
<evidence type="ECO:0000313" key="3">
    <source>
        <dbReference type="Proteomes" id="UP000249688"/>
    </source>
</evidence>
<feature type="transmembrane region" description="Helical" evidence="1">
    <location>
        <begin position="45"/>
        <end position="65"/>
    </location>
</feature>
<evidence type="ECO:0000256" key="1">
    <source>
        <dbReference type="SAM" id="Phobius"/>
    </source>
</evidence>
<dbReference type="EMBL" id="QKYU01000022">
    <property type="protein sequence ID" value="PZW41041.1"/>
    <property type="molecule type" value="Genomic_DNA"/>
</dbReference>
<dbReference type="SUPFAM" id="SSF103473">
    <property type="entry name" value="MFS general substrate transporter"/>
    <property type="match status" value="1"/>
</dbReference>
<feature type="transmembrane region" description="Helical" evidence="1">
    <location>
        <begin position="324"/>
        <end position="348"/>
    </location>
</feature>
<dbReference type="InterPro" id="IPR010645">
    <property type="entry name" value="MFS_4"/>
</dbReference>
<gene>
    <name evidence="2" type="ORF">C8P66_12228</name>
</gene>
<feature type="transmembrane region" description="Helical" evidence="1">
    <location>
        <begin position="233"/>
        <end position="254"/>
    </location>
</feature>
<reference evidence="2 3" key="1">
    <citation type="submission" date="2018-06" db="EMBL/GenBank/DDBJ databases">
        <title>Genomic Encyclopedia of Archaeal and Bacterial Type Strains, Phase II (KMG-II): from individual species to whole genera.</title>
        <authorList>
            <person name="Goeker M."/>
        </authorList>
    </citation>
    <scope>NUCLEOTIDE SEQUENCE [LARGE SCALE GENOMIC DNA]</scope>
    <source>
        <strain evidence="2 3">DSM 24525</strain>
    </source>
</reference>
<dbReference type="RefSeq" id="WP_111399598.1">
    <property type="nucleotide sequence ID" value="NZ_QKYU01000022.1"/>
</dbReference>
<organism evidence="2 3">
    <name type="scientific">Humitalea rosea</name>
    <dbReference type="NCBI Taxonomy" id="990373"/>
    <lineage>
        <taxon>Bacteria</taxon>
        <taxon>Pseudomonadati</taxon>
        <taxon>Pseudomonadota</taxon>
        <taxon>Alphaproteobacteria</taxon>
        <taxon>Acetobacterales</taxon>
        <taxon>Roseomonadaceae</taxon>
        <taxon>Humitalea</taxon>
    </lineage>
</organism>
<dbReference type="PANTHER" id="PTHR23537:SF1">
    <property type="entry name" value="SUGAR TRANSPORTER"/>
    <property type="match status" value="1"/>
</dbReference>
<feature type="transmembrane region" description="Helical" evidence="1">
    <location>
        <begin position="77"/>
        <end position="96"/>
    </location>
</feature>
<dbReference type="OrthoDB" id="9797953at2"/>
<evidence type="ECO:0000313" key="2">
    <source>
        <dbReference type="EMBL" id="PZW41041.1"/>
    </source>
</evidence>
<dbReference type="Gene3D" id="1.20.1250.20">
    <property type="entry name" value="MFS general substrate transporter like domains"/>
    <property type="match status" value="1"/>
</dbReference>
<dbReference type="Pfam" id="PF06779">
    <property type="entry name" value="MFS_4"/>
    <property type="match status" value="1"/>
</dbReference>
<dbReference type="InterPro" id="IPR036259">
    <property type="entry name" value="MFS_trans_sf"/>
</dbReference>
<keyword evidence="1" id="KW-0812">Transmembrane</keyword>
<keyword evidence="1" id="KW-1133">Transmembrane helix</keyword>
<feature type="transmembrane region" description="Helical" evidence="1">
    <location>
        <begin position="102"/>
        <end position="123"/>
    </location>
</feature>
<dbReference type="AlphaFoldDB" id="A0A2W7I282"/>
<name>A0A2W7I282_9PROT</name>
<sequence>MTETVAWLRPALAGSVALGCCIGFARFGFVPMFPAMVGAGWVEGAGAGLLGAANLTGYLLGALCAQRVARRIGFRPTLELAMGAAGVSLLACATPAPLLWFVIWRALAGVAGGLLMSLAGPAVQAAVAPRFRGAASGVVIAGVGAGVIVLSLVLPWLLMLGVGAGWAGLGVLTLLGWAWSRRHWPPASPPRDSAAPAVPAVQLVVAYGFSGAGMVPPMVYLADLAVRGRGLGVGMSSGVWLLFGLGGMIGTVLGGRAVDALGPSRALRLWLTAQVAALCFALWPGGGAAWLGAAAIMSGFSGVGVSAVALAALRRQAGPGAAGLWPRATAAYAAAQAATGFALAWLFAQSGQEHWPVFSAGLVFSLAALATGWRASRDG</sequence>
<dbReference type="GO" id="GO:0005886">
    <property type="term" value="C:plasma membrane"/>
    <property type="evidence" value="ECO:0007669"/>
    <property type="project" value="TreeGrafter"/>
</dbReference>
<proteinExistence type="predicted"/>
<feature type="transmembrane region" description="Helical" evidence="1">
    <location>
        <begin position="12"/>
        <end position="33"/>
    </location>
</feature>
<feature type="transmembrane region" description="Helical" evidence="1">
    <location>
        <begin position="266"/>
        <end position="283"/>
    </location>
</feature>
<keyword evidence="3" id="KW-1185">Reference proteome</keyword>
<feature type="transmembrane region" description="Helical" evidence="1">
    <location>
        <begin position="289"/>
        <end position="312"/>
    </location>
</feature>
<feature type="transmembrane region" description="Helical" evidence="1">
    <location>
        <begin position="135"/>
        <end position="154"/>
    </location>
</feature>
<accession>A0A2W7I282</accession>
<protein>
    <submittedName>
        <fullName evidence="2">Putative MFS family arabinose efflux permease</fullName>
    </submittedName>
</protein>
<comment type="caution">
    <text evidence="2">The sequence shown here is derived from an EMBL/GenBank/DDBJ whole genome shotgun (WGS) entry which is preliminary data.</text>
</comment>
<keyword evidence="1" id="KW-0472">Membrane</keyword>
<feature type="transmembrane region" description="Helical" evidence="1">
    <location>
        <begin position="354"/>
        <end position="373"/>
    </location>
</feature>
<dbReference type="PANTHER" id="PTHR23537">
    <property type="match status" value="1"/>
</dbReference>